<dbReference type="PATRIC" id="fig|1299334.3.peg.6637"/>
<dbReference type="EMBL" id="JAOB01000060">
    <property type="protein sequence ID" value="EUA30713.1"/>
    <property type="molecule type" value="Genomic_DNA"/>
</dbReference>
<sequence length="46" mass="5229">MFAFWIPLTVFCIWMIVTTVMLVKAVDVEAAERAANAAERKWEQAA</sequence>
<dbReference type="AlphaFoldDB" id="X8AI44"/>
<feature type="transmembrane region" description="Helical" evidence="1">
    <location>
        <begin position="6"/>
        <end position="23"/>
    </location>
</feature>
<keyword evidence="1" id="KW-0472">Membrane</keyword>
<comment type="caution">
    <text evidence="2">The sequence shown here is derived from an EMBL/GenBank/DDBJ whole genome shotgun (WGS) entry which is preliminary data.</text>
</comment>
<gene>
    <name evidence="2" type="ORF">I553_4970</name>
</gene>
<accession>X8AI44</accession>
<organism evidence="2">
    <name type="scientific">Mycobacterium xenopi 4042</name>
    <dbReference type="NCBI Taxonomy" id="1299334"/>
    <lineage>
        <taxon>Bacteria</taxon>
        <taxon>Bacillati</taxon>
        <taxon>Actinomycetota</taxon>
        <taxon>Actinomycetes</taxon>
        <taxon>Mycobacteriales</taxon>
        <taxon>Mycobacteriaceae</taxon>
        <taxon>Mycobacterium</taxon>
    </lineage>
</organism>
<evidence type="ECO:0000256" key="1">
    <source>
        <dbReference type="SAM" id="Phobius"/>
    </source>
</evidence>
<protein>
    <submittedName>
        <fullName evidence="2">Uncharacterized protein</fullName>
    </submittedName>
</protein>
<reference evidence="2" key="1">
    <citation type="submission" date="2014-01" db="EMBL/GenBank/DDBJ databases">
        <authorList>
            <person name="Brown-Elliot B."/>
            <person name="Wallace R."/>
            <person name="Lenaerts A."/>
            <person name="Ordway D."/>
            <person name="DeGroote M.A."/>
            <person name="Parker T."/>
            <person name="Sizemore C."/>
            <person name="Tallon L.J."/>
            <person name="Sadzewicz L.K."/>
            <person name="Sengamalay N."/>
            <person name="Fraser C.M."/>
            <person name="Hine E."/>
            <person name="Shefchek K.A."/>
            <person name="Das S.P."/>
            <person name="Tettelin H."/>
        </authorList>
    </citation>
    <scope>NUCLEOTIDE SEQUENCE [LARGE SCALE GENOMIC DNA]</scope>
    <source>
        <strain evidence="2">4042</strain>
    </source>
</reference>
<name>X8AI44_MYCXE</name>
<keyword evidence="1" id="KW-0812">Transmembrane</keyword>
<proteinExistence type="predicted"/>
<keyword evidence="1" id="KW-1133">Transmembrane helix</keyword>
<evidence type="ECO:0000313" key="2">
    <source>
        <dbReference type="EMBL" id="EUA30713.1"/>
    </source>
</evidence>